<name>A0A6J6JA16_9ZZZZ</name>
<protein>
    <submittedName>
        <fullName evidence="8">Unannotated protein</fullName>
    </submittedName>
</protein>
<dbReference type="EMBL" id="CAEZVO010000061">
    <property type="protein sequence ID" value="CAB4633538.1"/>
    <property type="molecule type" value="Genomic_DNA"/>
</dbReference>
<dbReference type="PANTHER" id="PTHR43085:SF1">
    <property type="entry name" value="PSEUDOURIDINE KINASE-RELATED"/>
    <property type="match status" value="1"/>
</dbReference>
<dbReference type="InterPro" id="IPR029056">
    <property type="entry name" value="Ribokinase-like"/>
</dbReference>
<dbReference type="GO" id="GO:0016301">
    <property type="term" value="F:kinase activity"/>
    <property type="evidence" value="ECO:0007669"/>
    <property type="project" value="UniProtKB-KW"/>
</dbReference>
<dbReference type="Pfam" id="PF00294">
    <property type="entry name" value="PfkB"/>
    <property type="match status" value="1"/>
</dbReference>
<comment type="similarity">
    <text evidence="1">Belongs to the carbohydrate kinase PfkB family.</text>
</comment>
<dbReference type="Gene3D" id="3.40.1190.20">
    <property type="match status" value="1"/>
</dbReference>
<dbReference type="InterPro" id="IPR050306">
    <property type="entry name" value="PfkB_Carbo_kinase"/>
</dbReference>
<keyword evidence="5" id="KW-0067">ATP-binding</keyword>
<reference evidence="8" key="1">
    <citation type="submission" date="2020-05" db="EMBL/GenBank/DDBJ databases">
        <authorList>
            <person name="Chiriac C."/>
            <person name="Salcher M."/>
            <person name="Ghai R."/>
            <person name="Kavagutti S V."/>
        </authorList>
    </citation>
    <scope>NUCLEOTIDE SEQUENCE</scope>
</reference>
<dbReference type="CDD" id="cd01167">
    <property type="entry name" value="bac_FRK"/>
    <property type="match status" value="1"/>
</dbReference>
<dbReference type="AlphaFoldDB" id="A0A6J6JA16"/>
<evidence type="ECO:0000313" key="7">
    <source>
        <dbReference type="EMBL" id="CAB4552947.1"/>
    </source>
</evidence>
<dbReference type="SUPFAM" id="SSF53613">
    <property type="entry name" value="Ribokinase-like"/>
    <property type="match status" value="1"/>
</dbReference>
<gene>
    <name evidence="7" type="ORF">UFOPK1561_00416</name>
    <name evidence="8" type="ORF">UFOPK2044_00535</name>
</gene>
<evidence type="ECO:0000256" key="4">
    <source>
        <dbReference type="ARBA" id="ARBA00022777"/>
    </source>
</evidence>
<dbReference type="InterPro" id="IPR011611">
    <property type="entry name" value="PfkB_dom"/>
</dbReference>
<keyword evidence="4" id="KW-0418">Kinase</keyword>
<dbReference type="GO" id="GO:0005524">
    <property type="term" value="F:ATP binding"/>
    <property type="evidence" value="ECO:0007669"/>
    <property type="project" value="UniProtKB-KW"/>
</dbReference>
<dbReference type="PANTHER" id="PTHR43085">
    <property type="entry name" value="HEXOKINASE FAMILY MEMBER"/>
    <property type="match status" value="1"/>
</dbReference>
<keyword evidence="2" id="KW-0808">Transferase</keyword>
<proteinExistence type="inferred from homology"/>
<feature type="domain" description="Carbohydrate kinase PfkB" evidence="6">
    <location>
        <begin position="2"/>
        <end position="317"/>
    </location>
</feature>
<accession>A0A6J6JA16</accession>
<evidence type="ECO:0000256" key="5">
    <source>
        <dbReference type="ARBA" id="ARBA00022840"/>
    </source>
</evidence>
<evidence type="ECO:0000256" key="1">
    <source>
        <dbReference type="ARBA" id="ARBA00010688"/>
    </source>
</evidence>
<evidence type="ECO:0000259" key="6">
    <source>
        <dbReference type="Pfam" id="PF00294"/>
    </source>
</evidence>
<sequence>MILVIGEALIDLIENRYQPGSFNAIVGGANANVSIALARRGTKQQFLVRLSGDSFGKTIRAKLQENNVSLDYAVAATEQTTIVTVSISASGIPSYSFYVNGTADWGWQPQELPSDVVLENMHATAIHFGCLAMAIGPGNLVIEDWAREHYKQNSVTISHDINIRSALGFDRKHERLRVERTNDISHIIKASDEDIHWLYDLNAGDDVDKIVWKWIGDSGRTVFVTRGGDGVSVYRLAADGSKNRFDVDSRKINVVDTVGAGDTFCANLLGQLSDVDALGSEPFDRLQNLSDEVLREFVWVAGIAASITCERAGAEPPTKAELEQVLASS</sequence>
<evidence type="ECO:0000256" key="3">
    <source>
        <dbReference type="ARBA" id="ARBA00022741"/>
    </source>
</evidence>
<keyword evidence="3" id="KW-0547">Nucleotide-binding</keyword>
<organism evidence="8">
    <name type="scientific">freshwater metagenome</name>
    <dbReference type="NCBI Taxonomy" id="449393"/>
    <lineage>
        <taxon>unclassified sequences</taxon>
        <taxon>metagenomes</taxon>
        <taxon>ecological metagenomes</taxon>
    </lineage>
</organism>
<dbReference type="EMBL" id="CAEZSZ010000032">
    <property type="protein sequence ID" value="CAB4552947.1"/>
    <property type="molecule type" value="Genomic_DNA"/>
</dbReference>
<evidence type="ECO:0000313" key="8">
    <source>
        <dbReference type="EMBL" id="CAB4633538.1"/>
    </source>
</evidence>
<evidence type="ECO:0000256" key="2">
    <source>
        <dbReference type="ARBA" id="ARBA00022679"/>
    </source>
</evidence>